<proteinExistence type="inferred from homology"/>
<evidence type="ECO:0000256" key="6">
    <source>
        <dbReference type="ARBA" id="ARBA00023098"/>
    </source>
</evidence>
<reference evidence="11 12" key="1">
    <citation type="submission" date="2013-03" db="EMBL/GenBank/DDBJ databases">
        <title>Salinisphaera hydrothermalis C41B8 Genome Sequencing.</title>
        <authorList>
            <person name="Li C."/>
            <person name="Lai Q."/>
            <person name="Shao Z."/>
        </authorList>
    </citation>
    <scope>NUCLEOTIDE SEQUENCE [LARGE SCALE GENOMIC DNA]</scope>
    <source>
        <strain evidence="11 12">C41B8</strain>
    </source>
</reference>
<dbReference type="Pfam" id="PF02660">
    <property type="entry name" value="G3P_acyltransf"/>
    <property type="match status" value="1"/>
</dbReference>
<dbReference type="STRING" id="1304275.C41B8_11428"/>
<name>A0A084IKG3_SALHC</name>
<organism evidence="11 12">
    <name type="scientific">Salinisphaera hydrothermalis (strain C41B8)</name>
    <dbReference type="NCBI Taxonomy" id="1304275"/>
    <lineage>
        <taxon>Bacteria</taxon>
        <taxon>Pseudomonadati</taxon>
        <taxon>Pseudomonadota</taxon>
        <taxon>Gammaproteobacteria</taxon>
        <taxon>Salinisphaerales</taxon>
        <taxon>Salinisphaeraceae</taxon>
        <taxon>Salinisphaera</taxon>
    </lineage>
</organism>
<evidence type="ECO:0000256" key="10">
    <source>
        <dbReference type="HAMAP-Rule" id="MF_01043"/>
    </source>
</evidence>
<gene>
    <name evidence="10" type="primary">plsY</name>
    <name evidence="11" type="ORF">C41B8_11428</name>
</gene>
<evidence type="ECO:0000313" key="11">
    <source>
        <dbReference type="EMBL" id="KEZ77197.1"/>
    </source>
</evidence>
<dbReference type="UniPathway" id="UPA00085"/>
<dbReference type="eggNOG" id="COG0344">
    <property type="taxonomic scope" value="Bacteria"/>
</dbReference>
<dbReference type="EMBL" id="APNK01000016">
    <property type="protein sequence ID" value="KEZ77197.1"/>
    <property type="molecule type" value="Genomic_DNA"/>
</dbReference>
<dbReference type="GO" id="GO:0043772">
    <property type="term" value="F:acyl-phosphate glycerol-3-phosphate acyltransferase activity"/>
    <property type="evidence" value="ECO:0007669"/>
    <property type="project" value="UniProtKB-UniRule"/>
</dbReference>
<keyword evidence="3 10" id="KW-0808">Transferase</keyword>
<keyword evidence="5 10" id="KW-1133">Transmembrane helix</keyword>
<keyword evidence="1 10" id="KW-1003">Cell membrane</keyword>
<keyword evidence="2 10" id="KW-0444">Lipid biosynthesis</keyword>
<comment type="subunit">
    <text evidence="10">Probably interacts with PlsX.</text>
</comment>
<feature type="transmembrane region" description="Helical" evidence="10">
    <location>
        <begin position="114"/>
        <end position="141"/>
    </location>
</feature>
<comment type="catalytic activity">
    <reaction evidence="10">
        <text>an acyl phosphate + sn-glycerol 3-phosphate = a 1-acyl-sn-glycero-3-phosphate + phosphate</text>
        <dbReference type="Rhea" id="RHEA:34075"/>
        <dbReference type="ChEBI" id="CHEBI:43474"/>
        <dbReference type="ChEBI" id="CHEBI:57597"/>
        <dbReference type="ChEBI" id="CHEBI:57970"/>
        <dbReference type="ChEBI" id="CHEBI:59918"/>
        <dbReference type="EC" id="2.3.1.275"/>
    </reaction>
</comment>
<keyword evidence="7 10" id="KW-0472">Membrane</keyword>
<comment type="caution">
    <text evidence="11">The sequence shown here is derived from an EMBL/GenBank/DDBJ whole genome shotgun (WGS) entry which is preliminary data.</text>
</comment>
<evidence type="ECO:0000256" key="3">
    <source>
        <dbReference type="ARBA" id="ARBA00022679"/>
    </source>
</evidence>
<accession>A0A084IKG3</accession>
<dbReference type="GO" id="GO:0005886">
    <property type="term" value="C:plasma membrane"/>
    <property type="evidence" value="ECO:0007669"/>
    <property type="project" value="UniProtKB-SubCell"/>
</dbReference>
<evidence type="ECO:0000256" key="2">
    <source>
        <dbReference type="ARBA" id="ARBA00022516"/>
    </source>
</evidence>
<evidence type="ECO:0000256" key="4">
    <source>
        <dbReference type="ARBA" id="ARBA00022692"/>
    </source>
</evidence>
<comment type="pathway">
    <text evidence="10">Lipid metabolism; phospholipid metabolism.</text>
</comment>
<evidence type="ECO:0000256" key="7">
    <source>
        <dbReference type="ARBA" id="ARBA00023136"/>
    </source>
</evidence>
<evidence type="ECO:0000313" key="12">
    <source>
        <dbReference type="Proteomes" id="UP000028302"/>
    </source>
</evidence>
<feature type="transmembrane region" description="Helical" evidence="10">
    <location>
        <begin position="6"/>
        <end position="29"/>
    </location>
</feature>
<dbReference type="PATRIC" id="fig|1304275.5.peg.2330"/>
<comment type="similarity">
    <text evidence="10">Belongs to the PlsY family.</text>
</comment>
<dbReference type="SMART" id="SM01207">
    <property type="entry name" value="G3P_acyltransf"/>
    <property type="match status" value="1"/>
</dbReference>
<dbReference type="Proteomes" id="UP000028302">
    <property type="component" value="Unassembled WGS sequence"/>
</dbReference>
<evidence type="ECO:0000256" key="1">
    <source>
        <dbReference type="ARBA" id="ARBA00022475"/>
    </source>
</evidence>
<sequence length="206" mass="21528">MHLILIIVAVIAAYVIGSLSGSLLLGPLFDQGDLRSSGSGNAGATNALRAGGRAYGLAVLVFDMVKGAVAAGFVPILLHTLGPWPFVCGIMAILGHIYPVFYEFRGGKGAATCIGVLAVLLPGSLVFGAAVWVAVLVASGFVGLATILGMLGVALASFFVPSVPLAGHVFVIVASLLIIYTHRSNIARMRAGNENRFERARIWRRR</sequence>
<comment type="function">
    <text evidence="10">Catalyzes the transfer of an acyl group from acyl-phosphate (acyl-PO(4)) to glycerol-3-phosphate (G3P) to form lysophosphatidic acid (LPA). This enzyme utilizes acyl-phosphate as fatty acyl donor, but not acyl-CoA or acyl-ACP.</text>
</comment>
<dbReference type="GO" id="GO:0008654">
    <property type="term" value="P:phospholipid biosynthetic process"/>
    <property type="evidence" value="ECO:0007669"/>
    <property type="project" value="UniProtKB-UniRule"/>
</dbReference>
<feature type="transmembrane region" description="Helical" evidence="10">
    <location>
        <begin position="54"/>
        <end position="78"/>
    </location>
</feature>
<comment type="subcellular location">
    <subcellularLocation>
        <location evidence="10">Cell membrane</location>
        <topology evidence="10">Multi-pass membrane protein</topology>
    </subcellularLocation>
</comment>
<keyword evidence="9 10" id="KW-1208">Phospholipid metabolism</keyword>
<keyword evidence="4 10" id="KW-0812">Transmembrane</keyword>
<evidence type="ECO:0000256" key="9">
    <source>
        <dbReference type="ARBA" id="ARBA00023264"/>
    </source>
</evidence>
<dbReference type="PANTHER" id="PTHR30309">
    <property type="entry name" value="INNER MEMBRANE PROTEIN YGIH"/>
    <property type="match status" value="1"/>
</dbReference>
<dbReference type="EC" id="2.3.1.275" evidence="10"/>
<dbReference type="RefSeq" id="WP_037338114.1">
    <property type="nucleotide sequence ID" value="NZ_APNK01000016.1"/>
</dbReference>
<protein>
    <recommendedName>
        <fullName evidence="10">Glycerol-3-phosphate acyltransferase</fullName>
    </recommendedName>
    <alternativeName>
        <fullName evidence="10">Acyl-PO4 G3P acyltransferase</fullName>
    </alternativeName>
    <alternativeName>
        <fullName evidence="10">Acyl-phosphate--glycerol-3-phosphate acyltransferase</fullName>
    </alternativeName>
    <alternativeName>
        <fullName evidence="10">G3P acyltransferase</fullName>
        <shortName evidence="10">GPAT</shortName>
        <ecNumber evidence="10">2.3.1.275</ecNumber>
    </alternativeName>
    <alternativeName>
        <fullName evidence="10">Lysophosphatidic acid synthase</fullName>
        <shortName evidence="10">LPA synthase</shortName>
    </alternativeName>
</protein>
<dbReference type="PANTHER" id="PTHR30309:SF0">
    <property type="entry name" value="GLYCEROL-3-PHOSPHATE ACYLTRANSFERASE-RELATED"/>
    <property type="match status" value="1"/>
</dbReference>
<keyword evidence="6 10" id="KW-0443">Lipid metabolism</keyword>
<evidence type="ECO:0000256" key="5">
    <source>
        <dbReference type="ARBA" id="ARBA00022989"/>
    </source>
</evidence>
<dbReference type="NCBIfam" id="TIGR00023">
    <property type="entry name" value="glycerol-3-phosphate 1-O-acyltransferase PlsY"/>
    <property type="match status" value="1"/>
</dbReference>
<keyword evidence="12" id="KW-1185">Reference proteome</keyword>
<evidence type="ECO:0000256" key="8">
    <source>
        <dbReference type="ARBA" id="ARBA00023209"/>
    </source>
</evidence>
<feature type="transmembrane region" description="Helical" evidence="10">
    <location>
        <begin position="84"/>
        <end position="102"/>
    </location>
</feature>
<feature type="transmembrane region" description="Helical" evidence="10">
    <location>
        <begin position="147"/>
        <end position="180"/>
    </location>
</feature>
<dbReference type="AlphaFoldDB" id="A0A084IKG3"/>
<dbReference type="InterPro" id="IPR003811">
    <property type="entry name" value="G3P_acylTferase_PlsY"/>
</dbReference>
<dbReference type="HAMAP" id="MF_01043">
    <property type="entry name" value="PlsY"/>
    <property type="match status" value="1"/>
</dbReference>
<keyword evidence="8 10" id="KW-0594">Phospholipid biosynthesis</keyword>